<accession>A0A1X2G788</accession>
<gene>
    <name evidence="1" type="ORF">DM01DRAFT_1148725</name>
</gene>
<keyword evidence="2" id="KW-1185">Reference proteome</keyword>
<dbReference type="Proteomes" id="UP000242146">
    <property type="component" value="Unassembled WGS sequence"/>
</dbReference>
<reference evidence="1 2" key="1">
    <citation type="submission" date="2016-07" db="EMBL/GenBank/DDBJ databases">
        <title>Pervasive Adenine N6-methylation of Active Genes in Fungi.</title>
        <authorList>
            <consortium name="DOE Joint Genome Institute"/>
            <person name="Mondo S.J."/>
            <person name="Dannebaum R.O."/>
            <person name="Kuo R.C."/>
            <person name="Labutti K."/>
            <person name="Haridas S."/>
            <person name="Kuo A."/>
            <person name="Salamov A."/>
            <person name="Ahrendt S.R."/>
            <person name="Lipzen A."/>
            <person name="Sullivan W."/>
            <person name="Andreopoulos W.B."/>
            <person name="Clum A."/>
            <person name="Lindquist E."/>
            <person name="Daum C."/>
            <person name="Ramamoorthy G.K."/>
            <person name="Gryganskyi A."/>
            <person name="Culley D."/>
            <person name="Magnuson J.K."/>
            <person name="James T.Y."/>
            <person name="O'Malley M.A."/>
            <person name="Stajich J.E."/>
            <person name="Spatafora J.W."/>
            <person name="Visel A."/>
            <person name="Grigoriev I.V."/>
        </authorList>
    </citation>
    <scope>NUCLEOTIDE SEQUENCE [LARGE SCALE GENOMIC DNA]</scope>
    <source>
        <strain evidence="1 2">NRRL 3301</strain>
    </source>
</reference>
<name>A0A1X2G788_9FUNG</name>
<protein>
    <submittedName>
        <fullName evidence="1">Uncharacterized protein</fullName>
    </submittedName>
</protein>
<evidence type="ECO:0000313" key="2">
    <source>
        <dbReference type="Proteomes" id="UP000242146"/>
    </source>
</evidence>
<proteinExistence type="predicted"/>
<sequence length="53" mass="6035">MQLLYQLRQVRSKFNCTSTYTLCRSSSPIASQPSACVDLDVCRPRIKWLVTVA</sequence>
<comment type="caution">
    <text evidence="1">The sequence shown here is derived from an EMBL/GenBank/DDBJ whole genome shotgun (WGS) entry which is preliminary data.</text>
</comment>
<evidence type="ECO:0000313" key="1">
    <source>
        <dbReference type="EMBL" id="ORX46820.1"/>
    </source>
</evidence>
<organism evidence="1 2">
    <name type="scientific">Hesseltinella vesiculosa</name>
    <dbReference type="NCBI Taxonomy" id="101127"/>
    <lineage>
        <taxon>Eukaryota</taxon>
        <taxon>Fungi</taxon>
        <taxon>Fungi incertae sedis</taxon>
        <taxon>Mucoromycota</taxon>
        <taxon>Mucoromycotina</taxon>
        <taxon>Mucoromycetes</taxon>
        <taxon>Mucorales</taxon>
        <taxon>Cunninghamellaceae</taxon>
        <taxon>Hesseltinella</taxon>
    </lineage>
</organism>
<dbReference type="EMBL" id="MCGT01000036">
    <property type="protein sequence ID" value="ORX46820.1"/>
    <property type="molecule type" value="Genomic_DNA"/>
</dbReference>
<dbReference type="AlphaFoldDB" id="A0A1X2G788"/>
<dbReference type="OrthoDB" id="2287855at2759"/>